<dbReference type="RefSeq" id="WP_311686092.1">
    <property type="nucleotide sequence ID" value="NZ_JAVRHM010000018.1"/>
</dbReference>
<dbReference type="Proteomes" id="UP001261624">
    <property type="component" value="Unassembled WGS sequence"/>
</dbReference>
<keyword evidence="3" id="KW-1185">Reference proteome</keyword>
<accession>A0ABU3E4Z1</accession>
<name>A0ABU3E4Z1_9FLAO</name>
<dbReference type="Pfam" id="PF09557">
    <property type="entry name" value="DUF2382"/>
    <property type="match status" value="1"/>
</dbReference>
<feature type="domain" description="DUF2382" evidence="1">
    <location>
        <begin position="21"/>
        <end position="129"/>
    </location>
</feature>
<evidence type="ECO:0000313" key="2">
    <source>
        <dbReference type="EMBL" id="MDT0691007.1"/>
    </source>
</evidence>
<comment type="caution">
    <text evidence="2">The sequence shown here is derived from an EMBL/GenBank/DDBJ whole genome shotgun (WGS) entry which is preliminary data.</text>
</comment>
<sequence length="140" mass="16394">MKEKNLKNVNKKENPEKDKISVVEEKLSVDKMKVKTGEVKLTKKIVEEDIPQNLTGFEEEVEVDVKKIGQIVDKPGEAVRTKGDTTIYSVYREQYVKQTILEEEVWVTKKRKEKTFRSSEKLRREVINIERSGKEPKKDE</sequence>
<proteinExistence type="predicted"/>
<gene>
    <name evidence="2" type="ORF">RM549_14525</name>
</gene>
<reference evidence="2 3" key="1">
    <citation type="submission" date="2023-09" db="EMBL/GenBank/DDBJ databases">
        <authorList>
            <person name="Rey-Velasco X."/>
        </authorList>
    </citation>
    <scope>NUCLEOTIDE SEQUENCE [LARGE SCALE GENOMIC DNA]</scope>
    <source>
        <strain evidence="2 3">F188</strain>
    </source>
</reference>
<evidence type="ECO:0000313" key="3">
    <source>
        <dbReference type="Proteomes" id="UP001261624"/>
    </source>
</evidence>
<dbReference type="EMBL" id="JAVRHM010000018">
    <property type="protein sequence ID" value="MDT0691007.1"/>
    <property type="molecule type" value="Genomic_DNA"/>
</dbReference>
<dbReference type="InterPro" id="IPR019060">
    <property type="entry name" value="DUF2382"/>
</dbReference>
<organism evidence="2 3">
    <name type="scientific">Autumnicola patrickiae</name>
    <dbReference type="NCBI Taxonomy" id="3075591"/>
    <lineage>
        <taxon>Bacteria</taxon>
        <taxon>Pseudomonadati</taxon>
        <taxon>Bacteroidota</taxon>
        <taxon>Flavobacteriia</taxon>
        <taxon>Flavobacteriales</taxon>
        <taxon>Flavobacteriaceae</taxon>
        <taxon>Autumnicola</taxon>
    </lineage>
</organism>
<evidence type="ECO:0000259" key="1">
    <source>
        <dbReference type="Pfam" id="PF09557"/>
    </source>
</evidence>
<protein>
    <submittedName>
        <fullName evidence="2">DUF2382 domain-containing protein</fullName>
    </submittedName>
</protein>